<reference evidence="1" key="2">
    <citation type="journal article" date="2023" name="Commun. Biol.">
        <title>Intrasexual cuticular hydrocarbon dimorphism in a wasp sheds light on hydrocarbon biosynthesis genes in Hymenoptera.</title>
        <authorList>
            <person name="Moris V.C."/>
            <person name="Podsiadlowski L."/>
            <person name="Martin S."/>
            <person name="Oeyen J.P."/>
            <person name="Donath A."/>
            <person name="Petersen M."/>
            <person name="Wilbrandt J."/>
            <person name="Misof B."/>
            <person name="Liedtke D."/>
            <person name="Thamm M."/>
            <person name="Scheiner R."/>
            <person name="Schmitt T."/>
            <person name="Niehuis O."/>
        </authorList>
    </citation>
    <scope>NUCLEOTIDE SEQUENCE</scope>
    <source>
        <strain evidence="1">GBR_01_08_01A</strain>
    </source>
</reference>
<proteinExistence type="predicted"/>
<dbReference type="AlphaFoldDB" id="A0AAD9RXU1"/>
<sequence>MDLNEARGSSTYLRNDLDTFVVGRRDDISWKDDRDTSQAAFRPTLPVNVVSMRRGKGQNVAISKDYA</sequence>
<evidence type="ECO:0000313" key="2">
    <source>
        <dbReference type="Proteomes" id="UP001258017"/>
    </source>
</evidence>
<gene>
    <name evidence="1" type="ORF">KPH14_003880</name>
</gene>
<accession>A0AAD9RXU1</accession>
<name>A0AAD9RXU1_9HYME</name>
<protein>
    <submittedName>
        <fullName evidence="1">Uncharacterized protein</fullName>
    </submittedName>
</protein>
<organism evidence="1 2">
    <name type="scientific">Odynerus spinipes</name>
    <dbReference type="NCBI Taxonomy" id="1348599"/>
    <lineage>
        <taxon>Eukaryota</taxon>
        <taxon>Metazoa</taxon>
        <taxon>Ecdysozoa</taxon>
        <taxon>Arthropoda</taxon>
        <taxon>Hexapoda</taxon>
        <taxon>Insecta</taxon>
        <taxon>Pterygota</taxon>
        <taxon>Neoptera</taxon>
        <taxon>Endopterygota</taxon>
        <taxon>Hymenoptera</taxon>
        <taxon>Apocrita</taxon>
        <taxon>Aculeata</taxon>
        <taxon>Vespoidea</taxon>
        <taxon>Vespidae</taxon>
        <taxon>Eumeninae</taxon>
        <taxon>Odynerus</taxon>
    </lineage>
</organism>
<dbReference type="Proteomes" id="UP001258017">
    <property type="component" value="Unassembled WGS sequence"/>
</dbReference>
<comment type="caution">
    <text evidence="1">The sequence shown here is derived from an EMBL/GenBank/DDBJ whole genome shotgun (WGS) entry which is preliminary data.</text>
</comment>
<reference evidence="1" key="1">
    <citation type="submission" date="2021-08" db="EMBL/GenBank/DDBJ databases">
        <authorList>
            <person name="Misof B."/>
            <person name="Oliver O."/>
            <person name="Podsiadlowski L."/>
            <person name="Donath A."/>
            <person name="Peters R."/>
            <person name="Mayer C."/>
            <person name="Rust J."/>
            <person name="Gunkel S."/>
            <person name="Lesny P."/>
            <person name="Martin S."/>
            <person name="Oeyen J.P."/>
            <person name="Petersen M."/>
            <person name="Panagiotis P."/>
            <person name="Wilbrandt J."/>
            <person name="Tanja T."/>
        </authorList>
    </citation>
    <scope>NUCLEOTIDE SEQUENCE</scope>
    <source>
        <strain evidence="1">GBR_01_08_01A</strain>
        <tissue evidence="1">Thorax + abdomen</tissue>
    </source>
</reference>
<dbReference type="EMBL" id="JAIFRP010000006">
    <property type="protein sequence ID" value="KAK2587774.1"/>
    <property type="molecule type" value="Genomic_DNA"/>
</dbReference>
<evidence type="ECO:0000313" key="1">
    <source>
        <dbReference type="EMBL" id="KAK2587774.1"/>
    </source>
</evidence>
<keyword evidence="2" id="KW-1185">Reference proteome</keyword>